<dbReference type="GO" id="GO:0000287">
    <property type="term" value="F:magnesium ion binding"/>
    <property type="evidence" value="ECO:0007669"/>
    <property type="project" value="InterPro"/>
</dbReference>
<evidence type="ECO:0000256" key="7">
    <source>
        <dbReference type="ARBA" id="ARBA00022490"/>
    </source>
</evidence>
<evidence type="ECO:0000313" key="18">
    <source>
        <dbReference type="Proteomes" id="UP000054636"/>
    </source>
</evidence>
<comment type="similarity">
    <text evidence="4">Belongs to the ATP phosphoribosyltransferase family.</text>
</comment>
<sequence length="481" mass="52297">MAKKKSKKTASIEGAVDANQTSDGGNNGLKRIARLFTAMQEKGTAWYGREREGIALIEGFQSALLAVREAQAAATIDTVQEKGKKDSVVLAGLAGNAEMDPWLAEDLYQQVQELSGSFEVLLEEMYTLQAEARGIELRPVDYLQMMSQELATFEAEYQHIFAIQRQLPTVTLPFDPSVHQHQHVGHASCPVPKKSDERLLFAVPKKGRLHDKILKLLKGAGLDYHRPNRVDIALCSSLPVTLVFLPASDIATYVGEGNLDLGITGQDIIAESRTKVDELLPLGFGKCSLGVQTPVKDAIASPELLAGKRIVTSFPEVTREYFKQFETEATGPTKIKYVSGSVEAACSLGLADGIVDLVETGTTMKAAGLELISTILKTQAVLIANPQSARKDLVHKVHQRILGYITATKYRMVTYNVDKEKLDAATKITPGRRSPTVNGLVGGGYAVSAMVEVKDVSDVMDQLHDVGATDIMIFNIENCRA</sequence>
<evidence type="ECO:0000259" key="15">
    <source>
        <dbReference type="Pfam" id="PF01634"/>
    </source>
</evidence>
<proteinExistence type="inferred from homology"/>
<keyword evidence="9" id="KW-0328">Glycosyltransferase</keyword>
<keyword evidence="10" id="KW-0808">Transferase</keyword>
<dbReference type="InterPro" id="IPR001348">
    <property type="entry name" value="ATP_PRibTrfase_HisG"/>
</dbReference>
<dbReference type="NCBIfam" id="TIGR03455">
    <property type="entry name" value="HisG_C-term"/>
    <property type="match status" value="1"/>
</dbReference>
<evidence type="ECO:0000256" key="10">
    <source>
        <dbReference type="ARBA" id="ARBA00022679"/>
    </source>
</evidence>
<dbReference type="InterPro" id="IPR013115">
    <property type="entry name" value="HisG_C"/>
</dbReference>
<dbReference type="PANTHER" id="PTHR21403:SF8">
    <property type="entry name" value="ATP PHOSPHORIBOSYLTRANSFERASE"/>
    <property type="match status" value="1"/>
</dbReference>
<protein>
    <recommendedName>
        <fullName evidence="6">ATP phosphoribosyltransferase</fullName>
        <ecNumber evidence="5">2.4.2.17</ecNumber>
    </recommendedName>
</protein>
<evidence type="ECO:0000256" key="13">
    <source>
        <dbReference type="ARBA" id="ARBA00023102"/>
    </source>
</evidence>
<dbReference type="NCBIfam" id="TIGR00070">
    <property type="entry name" value="hisG"/>
    <property type="match status" value="1"/>
</dbReference>
<keyword evidence="7" id="KW-0963">Cytoplasm</keyword>
<dbReference type="Gene3D" id="3.40.190.10">
    <property type="entry name" value="Periplasmic binding protein-like II"/>
    <property type="match status" value="2"/>
</dbReference>
<keyword evidence="11" id="KW-0547">Nucleotide-binding</keyword>
<dbReference type="PROSITE" id="PS01316">
    <property type="entry name" value="ATP_P_PHORIBOSYLTR"/>
    <property type="match status" value="1"/>
</dbReference>
<dbReference type="Proteomes" id="UP000054636">
    <property type="component" value="Unassembled WGS sequence"/>
</dbReference>
<dbReference type="InterPro" id="IPR018198">
    <property type="entry name" value="ATP_PRibTrfase_CS"/>
</dbReference>
<dbReference type="UniPathway" id="UPA00031">
    <property type="reaction ID" value="UER00006"/>
</dbReference>
<evidence type="ECO:0000313" key="17">
    <source>
        <dbReference type="EMBL" id="KUF89231.1"/>
    </source>
</evidence>
<comment type="pathway">
    <text evidence="3">Amino-acid biosynthesis; L-histidine biosynthesis; L-histidine from 5-phospho-alpha-D-ribose 1-diphosphate: step 1/9.</text>
</comment>
<accession>A0A0W8CYG2</accession>
<evidence type="ECO:0000256" key="9">
    <source>
        <dbReference type="ARBA" id="ARBA00022676"/>
    </source>
</evidence>
<evidence type="ECO:0000256" key="3">
    <source>
        <dbReference type="ARBA" id="ARBA00004667"/>
    </source>
</evidence>
<gene>
    <name evidence="17" type="ORF">AM588_10003042</name>
</gene>
<dbReference type="InterPro" id="IPR020621">
    <property type="entry name" value="ATP-PRT_HisG_long"/>
</dbReference>
<dbReference type="Gene3D" id="3.30.70.120">
    <property type="match status" value="1"/>
</dbReference>
<organism evidence="17 18">
    <name type="scientific">Phytophthora nicotianae</name>
    <name type="common">Potato buckeye rot agent</name>
    <name type="synonym">Phytophthora parasitica</name>
    <dbReference type="NCBI Taxonomy" id="4792"/>
    <lineage>
        <taxon>Eukaryota</taxon>
        <taxon>Sar</taxon>
        <taxon>Stramenopiles</taxon>
        <taxon>Oomycota</taxon>
        <taxon>Peronosporomycetes</taxon>
        <taxon>Peronosporales</taxon>
        <taxon>Peronosporaceae</taxon>
        <taxon>Phytophthora</taxon>
    </lineage>
</organism>
<dbReference type="InterPro" id="IPR011322">
    <property type="entry name" value="N-reg_PII-like_a/b"/>
</dbReference>
<dbReference type="AlphaFoldDB" id="A0A0W8CYG2"/>
<evidence type="ECO:0000256" key="5">
    <source>
        <dbReference type="ARBA" id="ARBA00011946"/>
    </source>
</evidence>
<evidence type="ECO:0000259" key="16">
    <source>
        <dbReference type="Pfam" id="PF08029"/>
    </source>
</evidence>
<evidence type="ECO:0000256" key="14">
    <source>
        <dbReference type="SAM" id="MobiDB-lite"/>
    </source>
</evidence>
<dbReference type="GO" id="GO:0005737">
    <property type="term" value="C:cytoplasm"/>
    <property type="evidence" value="ECO:0007669"/>
    <property type="project" value="UniProtKB-SubCell"/>
</dbReference>
<dbReference type="InterPro" id="IPR015867">
    <property type="entry name" value="N-reg_PII/ATP_PRibTrfase_C"/>
</dbReference>
<dbReference type="FunFam" id="3.40.190.10:FF:000123">
    <property type="entry name" value="HIS1p ATP phosphoribosyltransferase"/>
    <property type="match status" value="1"/>
</dbReference>
<dbReference type="GO" id="GO:0000105">
    <property type="term" value="P:L-histidine biosynthetic process"/>
    <property type="evidence" value="ECO:0007669"/>
    <property type="project" value="UniProtKB-UniPathway"/>
</dbReference>
<dbReference type="EMBL" id="LNFP01000835">
    <property type="protein sequence ID" value="KUF89231.1"/>
    <property type="molecule type" value="Genomic_DNA"/>
</dbReference>
<comment type="subcellular location">
    <subcellularLocation>
        <location evidence="2">Cytoplasm</location>
    </subcellularLocation>
</comment>
<dbReference type="SUPFAM" id="SSF53850">
    <property type="entry name" value="Periplasmic binding protein-like II"/>
    <property type="match status" value="1"/>
</dbReference>
<evidence type="ECO:0000256" key="6">
    <source>
        <dbReference type="ARBA" id="ARBA00020998"/>
    </source>
</evidence>
<feature type="domain" description="ATP phosphoribosyltransferase catalytic" evidence="15">
    <location>
        <begin position="247"/>
        <end position="401"/>
    </location>
</feature>
<feature type="region of interest" description="Disordered" evidence="14">
    <location>
        <begin position="1"/>
        <end position="23"/>
    </location>
</feature>
<dbReference type="Pfam" id="PF01634">
    <property type="entry name" value="HisG"/>
    <property type="match status" value="1"/>
</dbReference>
<dbReference type="InterPro" id="IPR013820">
    <property type="entry name" value="ATP_PRibTrfase_cat"/>
</dbReference>
<evidence type="ECO:0000256" key="1">
    <source>
        <dbReference type="ARBA" id="ARBA00000915"/>
    </source>
</evidence>
<dbReference type="FunFam" id="3.30.70.120:FF:000003">
    <property type="entry name" value="ATP phosphoribosyltransferase"/>
    <property type="match status" value="1"/>
</dbReference>
<evidence type="ECO:0000256" key="2">
    <source>
        <dbReference type="ARBA" id="ARBA00004496"/>
    </source>
</evidence>
<dbReference type="Pfam" id="PF08029">
    <property type="entry name" value="HisG_C"/>
    <property type="match status" value="1"/>
</dbReference>
<feature type="domain" description="Histidine biosynthesis HisG C-terminal" evidence="16">
    <location>
        <begin position="407"/>
        <end position="478"/>
    </location>
</feature>
<reference evidence="17 18" key="1">
    <citation type="submission" date="2015-11" db="EMBL/GenBank/DDBJ databases">
        <title>Genomes and virulence difference between two physiological races of Phytophthora nicotianae.</title>
        <authorList>
            <person name="Liu H."/>
            <person name="Ma X."/>
            <person name="Yu H."/>
            <person name="Fang D."/>
            <person name="Li Y."/>
            <person name="Wang X."/>
            <person name="Wang W."/>
            <person name="Dong Y."/>
            <person name="Xiao B."/>
        </authorList>
    </citation>
    <scope>NUCLEOTIDE SEQUENCE [LARGE SCALE GENOMIC DNA]</scope>
    <source>
        <strain evidence="18">race 1</strain>
    </source>
</reference>
<evidence type="ECO:0000256" key="4">
    <source>
        <dbReference type="ARBA" id="ARBA00009372"/>
    </source>
</evidence>
<dbReference type="GO" id="GO:0005524">
    <property type="term" value="F:ATP binding"/>
    <property type="evidence" value="ECO:0007669"/>
    <property type="project" value="UniProtKB-KW"/>
</dbReference>
<evidence type="ECO:0000256" key="8">
    <source>
        <dbReference type="ARBA" id="ARBA00022605"/>
    </source>
</evidence>
<dbReference type="SUPFAM" id="SSF54913">
    <property type="entry name" value="GlnB-like"/>
    <property type="match status" value="1"/>
</dbReference>
<dbReference type="HAMAP" id="MF_00079">
    <property type="entry name" value="HisG_Long"/>
    <property type="match status" value="1"/>
</dbReference>
<keyword evidence="13" id="KW-0368">Histidine biosynthesis</keyword>
<keyword evidence="12" id="KW-0067">ATP-binding</keyword>
<evidence type="ECO:0000256" key="11">
    <source>
        <dbReference type="ARBA" id="ARBA00022741"/>
    </source>
</evidence>
<name>A0A0W8CYG2_PHYNI</name>
<dbReference type="PANTHER" id="PTHR21403">
    <property type="entry name" value="ATP PHOSPHORIBOSYLTRANSFERASE ATP-PRTASE"/>
    <property type="match status" value="1"/>
</dbReference>
<evidence type="ECO:0000256" key="12">
    <source>
        <dbReference type="ARBA" id="ARBA00022840"/>
    </source>
</evidence>
<comment type="catalytic activity">
    <reaction evidence="1">
        <text>1-(5-phospho-beta-D-ribosyl)-ATP + diphosphate = 5-phospho-alpha-D-ribose 1-diphosphate + ATP</text>
        <dbReference type="Rhea" id="RHEA:18473"/>
        <dbReference type="ChEBI" id="CHEBI:30616"/>
        <dbReference type="ChEBI" id="CHEBI:33019"/>
        <dbReference type="ChEBI" id="CHEBI:58017"/>
        <dbReference type="ChEBI" id="CHEBI:73183"/>
        <dbReference type="EC" id="2.4.2.17"/>
    </reaction>
</comment>
<dbReference type="EC" id="2.4.2.17" evidence="5"/>
<comment type="caution">
    <text evidence="17">The sequence shown here is derived from an EMBL/GenBank/DDBJ whole genome shotgun (WGS) entry which is preliminary data.</text>
</comment>
<keyword evidence="8" id="KW-0028">Amino-acid biosynthesis</keyword>
<dbReference type="GO" id="GO:0003879">
    <property type="term" value="F:ATP phosphoribosyltransferase activity"/>
    <property type="evidence" value="ECO:0007669"/>
    <property type="project" value="UniProtKB-EC"/>
</dbReference>